<accession>A0A015IBL0</accession>
<keyword evidence="3" id="KW-0418">Kinase</keyword>
<evidence type="ECO:0000313" key="6">
    <source>
        <dbReference type="EMBL" id="EXX51220.1"/>
    </source>
</evidence>
<dbReference type="InterPro" id="IPR011009">
    <property type="entry name" value="Kinase-like_dom_sf"/>
</dbReference>
<name>A0A015IBL0_RHIIW</name>
<feature type="domain" description="Protein kinase" evidence="5">
    <location>
        <begin position="969"/>
        <end position="1245"/>
    </location>
</feature>
<evidence type="ECO:0000259" key="5">
    <source>
        <dbReference type="PROSITE" id="PS50011"/>
    </source>
</evidence>
<keyword evidence="7" id="KW-1185">Reference proteome</keyword>
<evidence type="ECO:0000256" key="1">
    <source>
        <dbReference type="ARBA" id="ARBA00022679"/>
    </source>
</evidence>
<dbReference type="GO" id="GO:0005524">
    <property type="term" value="F:ATP binding"/>
    <property type="evidence" value="ECO:0007669"/>
    <property type="project" value="UniProtKB-KW"/>
</dbReference>
<dbReference type="Pfam" id="PF07714">
    <property type="entry name" value="PK_Tyr_Ser-Thr"/>
    <property type="match status" value="1"/>
</dbReference>
<proteinExistence type="predicted"/>
<keyword evidence="1" id="KW-0808">Transferase</keyword>
<dbReference type="SUPFAM" id="SSF56112">
    <property type="entry name" value="Protein kinase-like (PK-like)"/>
    <property type="match status" value="1"/>
</dbReference>
<reference evidence="6 7" key="1">
    <citation type="submission" date="2014-02" db="EMBL/GenBank/DDBJ databases">
        <title>Single nucleus genome sequencing reveals high similarity among nuclei of an endomycorrhizal fungus.</title>
        <authorList>
            <person name="Lin K."/>
            <person name="Geurts R."/>
            <person name="Zhang Z."/>
            <person name="Limpens E."/>
            <person name="Saunders D.G."/>
            <person name="Mu D."/>
            <person name="Pang E."/>
            <person name="Cao H."/>
            <person name="Cha H."/>
            <person name="Lin T."/>
            <person name="Zhou Q."/>
            <person name="Shang Y."/>
            <person name="Li Y."/>
            <person name="Ivanov S."/>
            <person name="Sharma T."/>
            <person name="Velzen R.V."/>
            <person name="Ruijter N.D."/>
            <person name="Aanen D.K."/>
            <person name="Win J."/>
            <person name="Kamoun S."/>
            <person name="Bisseling T."/>
            <person name="Huang S."/>
        </authorList>
    </citation>
    <scope>NUCLEOTIDE SEQUENCE [LARGE SCALE GENOMIC DNA]</scope>
    <source>
        <strain evidence="7">DAOM197198w</strain>
    </source>
</reference>
<comment type="caution">
    <text evidence="6">The sequence shown here is derived from an EMBL/GenBank/DDBJ whole genome shotgun (WGS) entry which is preliminary data.</text>
</comment>
<dbReference type="InterPro" id="IPR051681">
    <property type="entry name" value="Ser/Thr_Kinases-Pseudokinases"/>
</dbReference>
<dbReference type="InterPro" id="IPR001245">
    <property type="entry name" value="Ser-Thr/Tyr_kinase_cat_dom"/>
</dbReference>
<protein>
    <submittedName>
        <fullName evidence="6">Cmk2p</fullName>
    </submittedName>
</protein>
<dbReference type="GO" id="GO:0004674">
    <property type="term" value="F:protein serine/threonine kinase activity"/>
    <property type="evidence" value="ECO:0007669"/>
    <property type="project" value="TreeGrafter"/>
</dbReference>
<sequence>MSSQNKEIEYSIVGWTSGNKKIDDFIQERQLKINNHNEIVFEWIPYNQFNEIKETGNNGSITIYSTIWSNGPLLHKKAKWSSYYTRDSNKEVALKCFHNFQNPVDSLINEAKKYSTINDKFFVLYGISQNPDTNDYILVLTWTSGNEKIDQFIQERQLTVNNHNDVVFEWIPYNQFNEIKEKGKNGSITVYSAIWRNGPLHYSKYTRDSNKEVALKCLHNLQNPVDSLINEAKKYSTINDKFLVLYGISQNPDTSDYILVLTWTSGNGKIDSFIQERQLNINFYDDVIFEWIPYNQFNEIKETGKNGSITVYSAIWRNGPLHYDYFYKKYTRDSNKEVALKCLHNLQNPFDSLINEANKYSKIIDKFLVLYGISQNPDTNDYILVLTWTSGNGKIDDFIQERQLKINNNNNVVFEWIPYNQFNEIRETGKNGSITVYSAIWRNGPLYKKSQQSSYYTRDSNKEVALKCLHNLQKPVDSLINETKKYSTIIDKFFVLYGISQNPDTSDYILVLTWTSGNEKIYNFVQERQLKIKINNHNNVFEWIPYSQFNKIRETGKNGSITVYSAIWRNGPLHYDYDYDEYTRDSNKVVALKCLHNLQNPVDSLINEAKKYPTLNDKFFVLYGISQNPDTSDYILVQNNSVNLVNLMIGGEKIGNFIQERQLNINSYDDVVFEWIPYNQFIKIKETGNNGSMTVFSALWRNGPLYYDYNSYSKYTRDSNKEVVLKCFHNLQNPVDFLINETKKYSTKSDKFLVLYGISQNPYTDDYILVFSNKNFGKECGICNEIYTDIQYKWCKPCNFMGWKSGNDKIDGLIQLKINERSDTRFKWIPYNQFNRIKNIGKGHFVTVYSATWEYEVALVCFNDSQKFLYKVKESDNKFEMYGISQNPDIKDYILVLQNEYCMEYGKTYCKNCGEKYGHIDHTWCKQCLITATSINNRNEKIDDLIQEMQSKINSYLNIIFEWIPYNQFNYIKEIGKGGFSTVYSAIWKDGPLKYNVDKEICTRVSNKKVALKCLNNSQNAIDRFLNEVRAYSINKKDDILNVYGISQNPNTKNYIIVIEYADGGSYNNWISINYRDFDWRNKIQTLLSIIEGLKGIHKKQKVHHDFHTGNILFLTKNLNILNRKSLFISDMGLCEDLNNTSEVKTYGVIPYMAPEVLRRKPYTQAADIYSFGMIMYFTATGKQPFDNCAHDHYLTLEICNGIRPKINKLEAPKYYINLMRRCWDSNPGNRPSAAEIHVEIKSFYDCYSSYKKGDSNAIEIKKQFKEAEIYRKSHLSSFKRNKQHSGAIYTSRSLDPFTKDLLEYDNSECVSCIITD</sequence>
<evidence type="ECO:0000256" key="2">
    <source>
        <dbReference type="ARBA" id="ARBA00022741"/>
    </source>
</evidence>
<keyword evidence="4" id="KW-0067">ATP-binding</keyword>
<dbReference type="Proteomes" id="UP000022910">
    <property type="component" value="Unassembled WGS sequence"/>
</dbReference>
<dbReference type="OrthoDB" id="10359492at2759"/>
<dbReference type="PANTHER" id="PTHR44329:SF288">
    <property type="entry name" value="MITOGEN-ACTIVATED PROTEIN KINASE KINASE KINASE 20"/>
    <property type="match status" value="1"/>
</dbReference>
<gene>
    <name evidence="6" type="ORF">RirG_263800</name>
</gene>
<evidence type="ECO:0000256" key="3">
    <source>
        <dbReference type="ARBA" id="ARBA00022777"/>
    </source>
</evidence>
<dbReference type="Gene3D" id="1.10.510.10">
    <property type="entry name" value="Transferase(Phosphotransferase) domain 1"/>
    <property type="match status" value="1"/>
</dbReference>
<keyword evidence="2" id="KW-0547">Nucleotide-binding</keyword>
<evidence type="ECO:0000313" key="7">
    <source>
        <dbReference type="Proteomes" id="UP000022910"/>
    </source>
</evidence>
<dbReference type="PROSITE" id="PS50011">
    <property type="entry name" value="PROTEIN_KINASE_DOM"/>
    <property type="match status" value="1"/>
</dbReference>
<dbReference type="PANTHER" id="PTHR44329">
    <property type="entry name" value="SERINE/THREONINE-PROTEIN KINASE TNNI3K-RELATED"/>
    <property type="match status" value="1"/>
</dbReference>
<evidence type="ECO:0000256" key="4">
    <source>
        <dbReference type="ARBA" id="ARBA00022840"/>
    </source>
</evidence>
<dbReference type="EMBL" id="JEMT01029702">
    <property type="protein sequence ID" value="EXX51220.1"/>
    <property type="molecule type" value="Genomic_DNA"/>
</dbReference>
<dbReference type="HOGENOM" id="CLU_000288_7_8_1"/>
<dbReference type="InterPro" id="IPR000719">
    <property type="entry name" value="Prot_kinase_dom"/>
</dbReference>
<organism evidence="6 7">
    <name type="scientific">Rhizophagus irregularis (strain DAOM 197198w)</name>
    <name type="common">Glomus intraradices</name>
    <dbReference type="NCBI Taxonomy" id="1432141"/>
    <lineage>
        <taxon>Eukaryota</taxon>
        <taxon>Fungi</taxon>
        <taxon>Fungi incertae sedis</taxon>
        <taxon>Mucoromycota</taxon>
        <taxon>Glomeromycotina</taxon>
        <taxon>Glomeromycetes</taxon>
        <taxon>Glomerales</taxon>
        <taxon>Glomeraceae</taxon>
        <taxon>Rhizophagus</taxon>
    </lineage>
</organism>